<dbReference type="EMBL" id="JANJQO010000189">
    <property type="protein sequence ID" value="KAJ2980576.1"/>
    <property type="molecule type" value="Genomic_DNA"/>
</dbReference>
<comment type="caution">
    <text evidence="1">The sequence shown here is derived from an EMBL/GenBank/DDBJ whole genome shotgun (WGS) entry which is preliminary data.</text>
</comment>
<evidence type="ECO:0000313" key="1">
    <source>
        <dbReference type="EMBL" id="KAJ2980576.1"/>
    </source>
</evidence>
<keyword evidence="2" id="KW-1185">Reference proteome</keyword>
<organism evidence="1 2">
    <name type="scientific">Zarea fungicola</name>
    <dbReference type="NCBI Taxonomy" id="93591"/>
    <lineage>
        <taxon>Eukaryota</taxon>
        <taxon>Fungi</taxon>
        <taxon>Dikarya</taxon>
        <taxon>Ascomycota</taxon>
        <taxon>Pezizomycotina</taxon>
        <taxon>Sordariomycetes</taxon>
        <taxon>Hypocreomycetidae</taxon>
        <taxon>Hypocreales</taxon>
        <taxon>Cordycipitaceae</taxon>
        <taxon>Zarea</taxon>
    </lineage>
</organism>
<reference evidence="1" key="1">
    <citation type="submission" date="2022-08" db="EMBL/GenBank/DDBJ databases">
        <title>Genome Sequence of Lecanicillium fungicola.</title>
        <authorList>
            <person name="Buettner E."/>
        </authorList>
    </citation>
    <scope>NUCLEOTIDE SEQUENCE</scope>
    <source>
        <strain evidence="1">Babe33</strain>
    </source>
</reference>
<accession>A0ACC1NPY5</accession>
<evidence type="ECO:0000313" key="2">
    <source>
        <dbReference type="Proteomes" id="UP001143910"/>
    </source>
</evidence>
<proteinExistence type="predicted"/>
<dbReference type="Proteomes" id="UP001143910">
    <property type="component" value="Unassembled WGS sequence"/>
</dbReference>
<gene>
    <name evidence="1" type="ORF">NQ176_g2557</name>
</gene>
<name>A0ACC1NPY5_9HYPO</name>
<protein>
    <submittedName>
        <fullName evidence="1">Uncharacterized protein</fullName>
    </submittedName>
</protein>
<sequence length="447" mass="49129">MTEIHPPLRVLIAGAGIGGLATAISLARVSGISNLDIQLYEQAPELREIGASIALSPNGMRTLERLGVHEALSDDLGFRGPGGIPQIFRHWKSNQVVSVDTHTNVPDRRHQTTRFHRGHVHAALLSHVPKSSIHLNKRVQRAEANEKEVTLYFDDGTKAQGDILVAADGIRSRVRESLLPDYQLEFTGKVFIRSTFEASLVEGKIPDLPADATHWWGPTSSFFASRLGKGMYTTVGAYKDLRSAEELEKSVTWNQAGNVELFREKYRNWHPIIKKLTDLTPDVRLFPNYAGSALSTWLPAPRVALLGDAAHTHGGAFAAGGSLALNDALALGLALRHVVQSRKGTAPLQLSEVQYAFALYDETRRPHATKLLNIVHGSLHKKAPTYTSAEAEDEALIARMKGRPDLTWLSEHDVEKAFANTVEAFQKVGRQLSPGSKTLTDAYESRL</sequence>